<feature type="region of interest" description="Disordered" evidence="4">
    <location>
        <begin position="501"/>
        <end position="563"/>
    </location>
</feature>
<evidence type="ECO:0000259" key="5">
    <source>
        <dbReference type="PROSITE" id="PS50090"/>
    </source>
</evidence>
<keyword evidence="2" id="KW-0539">Nucleus</keyword>
<evidence type="ECO:0000313" key="7">
    <source>
        <dbReference type="Proteomes" id="UP001055439"/>
    </source>
</evidence>
<comment type="subcellular location">
    <subcellularLocation>
        <location evidence="1">Nucleus</location>
    </subcellularLocation>
</comment>
<evidence type="ECO:0000313" key="6">
    <source>
        <dbReference type="EMBL" id="URE09671.1"/>
    </source>
</evidence>
<keyword evidence="3" id="KW-0175">Coiled coil</keyword>
<dbReference type="EMBL" id="CP097508">
    <property type="protein sequence ID" value="URE09671.1"/>
    <property type="molecule type" value="Genomic_DNA"/>
</dbReference>
<evidence type="ECO:0000256" key="2">
    <source>
        <dbReference type="ARBA" id="ARBA00023242"/>
    </source>
</evidence>
<dbReference type="GO" id="GO:0051726">
    <property type="term" value="P:regulation of cell cycle"/>
    <property type="evidence" value="ECO:0007669"/>
    <property type="project" value="TreeGrafter"/>
</dbReference>
<proteinExistence type="predicted"/>
<dbReference type="GO" id="GO:0017053">
    <property type="term" value="C:transcription repressor complex"/>
    <property type="evidence" value="ECO:0007669"/>
    <property type="project" value="InterPro"/>
</dbReference>
<dbReference type="Pfam" id="PF06584">
    <property type="entry name" value="DIRP"/>
    <property type="match status" value="1"/>
</dbReference>
<dbReference type="OrthoDB" id="2339771at2759"/>
<feature type="compositionally biased region" description="Basic and acidic residues" evidence="4">
    <location>
        <begin position="354"/>
        <end position="363"/>
    </location>
</feature>
<dbReference type="Pfam" id="PF00249">
    <property type="entry name" value="Myb_DNA-binding"/>
    <property type="match status" value="1"/>
</dbReference>
<dbReference type="GO" id="GO:0006357">
    <property type="term" value="P:regulation of transcription by RNA polymerase II"/>
    <property type="evidence" value="ECO:0007669"/>
    <property type="project" value="TreeGrafter"/>
</dbReference>
<dbReference type="CDD" id="cd00167">
    <property type="entry name" value="SANT"/>
    <property type="match status" value="1"/>
</dbReference>
<organism evidence="6 7">
    <name type="scientific">Musa troglodytarum</name>
    <name type="common">fe'i banana</name>
    <dbReference type="NCBI Taxonomy" id="320322"/>
    <lineage>
        <taxon>Eukaryota</taxon>
        <taxon>Viridiplantae</taxon>
        <taxon>Streptophyta</taxon>
        <taxon>Embryophyta</taxon>
        <taxon>Tracheophyta</taxon>
        <taxon>Spermatophyta</taxon>
        <taxon>Magnoliopsida</taxon>
        <taxon>Liliopsida</taxon>
        <taxon>Zingiberales</taxon>
        <taxon>Musaceae</taxon>
        <taxon>Musa</taxon>
    </lineage>
</organism>
<sequence>MGITGSGSSRSRSFQYADLRAWILKLIIPPLLRPLSLTPSPLSLSLTRRFHKTETKKSKRSRARLRPPEEEVDARITLQLVEALRVLFLARKLRNVNKRFAKVFEDWSEKDETPPKKSRTRKRKLSDMLGSQWSKEEIERFYEAYRKYGKDWRKVAGTLRNRSSETVEALYNMNKAYLSLPEGTATVAGLIAMMTDHYNILEGSDSERESNDVAKTYQKPQKRGRGKFRLMPKGSDGCSPDQSQYQSVSSRYGCLSLLKKKHSGDLFPGNQPRAVGKRTPRIPVSNMYSKYDKEKATCLNKQSSKSEVNAVDDEGAHVAALALAEVLQRGGSPQISRTPGSGVDHVRSSPVRSSEQKSVEQVTDRSKLIIQMDDDCHEASLGSREAENGVFARDVKEGAGAVEAPKRMKKRQGKRPKTFDTENFQIDDDREACSGTEEGSSVRKIKDENDLEVRDNKAARGSNGSRKRSRQLFFGDENSALDALQTLAALSVNILLPSSAVESESSAQVKEQTNIDTDEKPDIAEPLPLNYKRDKSKVPGKKERRHSAGVGSDTLSRRSSKVVKGLQHDSKVIAEMNQQACACINMTEKRKGKTFSRKIPKSEFSSESQKTEPQKMEVSAEEGKRSIAKVRRVSQVSPLLRQGKLVKPPENSSSIADSGRTVTDLSETTRLAIENQVTLLTKHRSRRKIGLQKALAWKDFKSNDMGDNCPHKYSHAVNRIVEPKEEREKLEQYRESVRTHYAELQAGLKEGLPTDLARPLSVGQRVIACHPKTRELHDGSVLTVERSRCRVQFDRPELGVKFVMDIDCMPLNPFDNIPETLRPLNIVINRHCNTFKDMKLEDPPKDWRTGSFDIADGRTHTSATSYQMNTLMKQAKGDTIDAIVQAKATVNQVAVAAQQAMYNQPCTLSQIQEREADIRALAELSRALDKKEALLIELRNMNEEVSEKQKDGDTIKDLDHFRKQYAMVLVQLRDANDQRNTYHGNSTPPWTRPVENAGSVGSPEPFNPSAFPNQDMGSHVREIVETSTQKARTMVDAAVQAMCTLKEGEDAFTKIGQALDLTNNRNTGSGSGILGVHGPPNPGHSHPTNHDHPASTFDITTVHALSPKTNNSSDADLQLPSELISSCVSTLLMIQTCTERQYPPAEIAQILDSAVTSLHPYSPHNLPIYREIETCMGIIKNQILALIPTPTTAAPEITT</sequence>
<keyword evidence="7" id="KW-1185">Reference proteome</keyword>
<dbReference type="Gene3D" id="1.20.58.1880">
    <property type="match status" value="1"/>
</dbReference>
<dbReference type="InterPro" id="IPR010561">
    <property type="entry name" value="LIN-9/ALY1"/>
</dbReference>
<dbReference type="GO" id="GO:0003677">
    <property type="term" value="F:DNA binding"/>
    <property type="evidence" value="ECO:0007669"/>
    <property type="project" value="TreeGrafter"/>
</dbReference>
<dbReference type="InterPro" id="IPR009057">
    <property type="entry name" value="Homeodomain-like_sf"/>
</dbReference>
<feature type="domain" description="Myb-like" evidence="5">
    <location>
        <begin position="131"/>
        <end position="172"/>
    </location>
</feature>
<accession>A0A9E7G7D7</accession>
<dbReference type="PROSITE" id="PS50090">
    <property type="entry name" value="MYB_LIKE"/>
    <property type="match status" value="1"/>
</dbReference>
<dbReference type="SUPFAM" id="SSF46689">
    <property type="entry name" value="Homeodomain-like"/>
    <property type="match status" value="1"/>
</dbReference>
<feature type="region of interest" description="Disordered" evidence="4">
    <location>
        <begin position="330"/>
        <end position="363"/>
    </location>
</feature>
<evidence type="ECO:0000256" key="3">
    <source>
        <dbReference type="SAM" id="Coils"/>
    </source>
</evidence>
<feature type="compositionally biased region" description="Basic residues" evidence="4">
    <location>
        <begin position="407"/>
        <end position="416"/>
    </location>
</feature>
<feature type="compositionally biased region" description="Low complexity" evidence="4">
    <location>
        <begin position="501"/>
        <end position="512"/>
    </location>
</feature>
<dbReference type="InterPro" id="IPR001005">
    <property type="entry name" value="SANT/Myb"/>
</dbReference>
<protein>
    <submittedName>
        <fullName evidence="6">DIRP</fullName>
    </submittedName>
</protein>
<feature type="coiled-coil region" evidence="3">
    <location>
        <begin position="921"/>
        <end position="951"/>
    </location>
</feature>
<dbReference type="GO" id="GO:0006351">
    <property type="term" value="P:DNA-templated transcription"/>
    <property type="evidence" value="ECO:0007669"/>
    <property type="project" value="InterPro"/>
</dbReference>
<name>A0A9E7G7D7_9LILI</name>
<reference evidence="6" key="1">
    <citation type="submission" date="2022-05" db="EMBL/GenBank/DDBJ databases">
        <title>The Musa troglodytarum L. genome provides insights into the mechanism of non-climacteric behaviour and enrichment of carotenoids.</title>
        <authorList>
            <person name="Wang J."/>
        </authorList>
    </citation>
    <scope>NUCLEOTIDE SEQUENCE</scope>
    <source>
        <tissue evidence="6">Leaf</tissue>
    </source>
</reference>
<gene>
    <name evidence="6" type="ORF">MUK42_23665</name>
</gene>
<dbReference type="InterPro" id="IPR033471">
    <property type="entry name" value="DIRP"/>
</dbReference>
<dbReference type="SMART" id="SM01135">
    <property type="entry name" value="DIRP"/>
    <property type="match status" value="1"/>
</dbReference>
<feature type="region of interest" description="Disordered" evidence="4">
    <location>
        <begin position="594"/>
        <end position="623"/>
    </location>
</feature>
<dbReference type="PANTHER" id="PTHR21689:SF2">
    <property type="entry name" value="PROTEIN LIN-9 HOMOLOG"/>
    <property type="match status" value="1"/>
</dbReference>
<dbReference type="PANTHER" id="PTHR21689">
    <property type="entry name" value="LIN-9"/>
    <property type="match status" value="1"/>
</dbReference>
<evidence type="ECO:0000256" key="4">
    <source>
        <dbReference type="SAM" id="MobiDB-lite"/>
    </source>
</evidence>
<feature type="region of interest" description="Disordered" evidence="4">
    <location>
        <begin position="401"/>
        <end position="422"/>
    </location>
</feature>
<dbReference type="AlphaFoldDB" id="A0A9E7G7D7"/>
<dbReference type="SMART" id="SM00717">
    <property type="entry name" value="SANT"/>
    <property type="match status" value="1"/>
</dbReference>
<feature type="compositionally biased region" description="Basic and acidic residues" evidence="4">
    <location>
        <begin position="531"/>
        <end position="541"/>
    </location>
</feature>
<dbReference type="Proteomes" id="UP001055439">
    <property type="component" value="Chromosome 6"/>
</dbReference>
<dbReference type="GO" id="GO:0005654">
    <property type="term" value="C:nucleoplasm"/>
    <property type="evidence" value="ECO:0007669"/>
    <property type="project" value="TreeGrafter"/>
</dbReference>
<evidence type="ECO:0000256" key="1">
    <source>
        <dbReference type="ARBA" id="ARBA00004123"/>
    </source>
</evidence>